<evidence type="ECO:0000259" key="2">
    <source>
        <dbReference type="PROSITE" id="PS50206"/>
    </source>
</evidence>
<dbReference type="SMART" id="SM00450">
    <property type="entry name" value="RHOD"/>
    <property type="match status" value="1"/>
</dbReference>
<accession>A0A7S2F0Y4</accession>
<feature type="domain" description="Rhodanese" evidence="2">
    <location>
        <begin position="229"/>
        <end position="347"/>
    </location>
</feature>
<dbReference type="Pfam" id="PF00581">
    <property type="entry name" value="Rhodanese"/>
    <property type="match status" value="1"/>
</dbReference>
<dbReference type="InterPro" id="IPR044690">
    <property type="entry name" value="CAS_plant"/>
</dbReference>
<protein>
    <recommendedName>
        <fullName evidence="2">Rhodanese domain-containing protein</fullName>
    </recommendedName>
</protein>
<dbReference type="Gene3D" id="3.40.250.10">
    <property type="entry name" value="Rhodanese-like domain"/>
    <property type="match status" value="1"/>
</dbReference>
<organism evidence="3">
    <name type="scientific">Pycnococcus provasolii</name>
    <dbReference type="NCBI Taxonomy" id="41880"/>
    <lineage>
        <taxon>Eukaryota</taxon>
        <taxon>Viridiplantae</taxon>
        <taxon>Chlorophyta</taxon>
        <taxon>Pseudoscourfieldiophyceae</taxon>
        <taxon>Pseudoscourfieldiales</taxon>
        <taxon>Pycnococcaceae</taxon>
        <taxon>Pycnococcus</taxon>
    </lineage>
</organism>
<gene>
    <name evidence="3" type="ORF">PPRO1471_LOCUS212</name>
</gene>
<dbReference type="CDD" id="cd00158">
    <property type="entry name" value="RHOD"/>
    <property type="match status" value="1"/>
</dbReference>
<dbReference type="PROSITE" id="PS50206">
    <property type="entry name" value="RHODANESE_3"/>
    <property type="match status" value="1"/>
</dbReference>
<dbReference type="AlphaFoldDB" id="A0A7S2F0Y4"/>
<name>A0A7S2F0Y4_9CHLO</name>
<evidence type="ECO:0000256" key="1">
    <source>
        <dbReference type="SAM" id="MobiDB-lite"/>
    </source>
</evidence>
<proteinExistence type="predicted"/>
<dbReference type="SUPFAM" id="SSF52821">
    <property type="entry name" value="Rhodanese/Cell cycle control phosphatase"/>
    <property type="match status" value="1"/>
</dbReference>
<feature type="compositionally biased region" description="Low complexity" evidence="1">
    <location>
        <begin position="8"/>
        <end position="20"/>
    </location>
</feature>
<dbReference type="GO" id="GO:0009704">
    <property type="term" value="P:de-etiolation"/>
    <property type="evidence" value="ECO:0007669"/>
    <property type="project" value="InterPro"/>
</dbReference>
<dbReference type="InterPro" id="IPR001763">
    <property type="entry name" value="Rhodanese-like_dom"/>
</dbReference>
<evidence type="ECO:0000313" key="3">
    <source>
        <dbReference type="EMBL" id="CAD9366781.1"/>
    </source>
</evidence>
<dbReference type="InterPro" id="IPR036873">
    <property type="entry name" value="Rhodanese-like_dom_sf"/>
</dbReference>
<dbReference type="GO" id="GO:0071277">
    <property type="term" value="P:cellular response to calcium ion"/>
    <property type="evidence" value="ECO:0007669"/>
    <property type="project" value="InterPro"/>
</dbReference>
<dbReference type="PANTHER" id="PTHR34209:SF1">
    <property type="entry name" value="CALCIUM SENSING RECEPTOR, CHLOROPLASTIC"/>
    <property type="match status" value="1"/>
</dbReference>
<feature type="region of interest" description="Disordered" evidence="1">
    <location>
        <begin position="1"/>
        <end position="20"/>
    </location>
</feature>
<reference evidence="3" key="1">
    <citation type="submission" date="2021-01" db="EMBL/GenBank/DDBJ databases">
        <authorList>
            <person name="Corre E."/>
            <person name="Pelletier E."/>
            <person name="Niang G."/>
            <person name="Scheremetjew M."/>
            <person name="Finn R."/>
            <person name="Kale V."/>
            <person name="Holt S."/>
            <person name="Cochrane G."/>
            <person name="Meng A."/>
            <person name="Brown T."/>
            <person name="Cohen L."/>
        </authorList>
    </citation>
    <scope>NUCLEOTIDE SEQUENCE</scope>
    <source>
        <strain evidence="3">RCC733</strain>
    </source>
</reference>
<dbReference type="EMBL" id="HBGR01000359">
    <property type="protein sequence ID" value="CAD9366781.1"/>
    <property type="molecule type" value="Transcribed_RNA"/>
</dbReference>
<dbReference type="GO" id="GO:0090333">
    <property type="term" value="P:regulation of stomatal closure"/>
    <property type="evidence" value="ECO:0007669"/>
    <property type="project" value="InterPro"/>
</dbReference>
<dbReference type="PANTHER" id="PTHR34209">
    <property type="entry name" value="RHODANESE/CELL CYCLE CONTROL PHOSPHATASE SUPERFAMILY PROTEIN"/>
    <property type="match status" value="1"/>
</dbReference>
<sequence length="372" mass="36922">MALASRMSVSKPRVSKPSSRSPVAIRLAGSGVAPGVVGGSSLLLVGTATSFPAPAFAASSGAAAKFADIVSGTSGLVSSLSEKAAPLTSSAIEQASKALEEASPVVKSSLDAAAPVVSDAATKIVAAAKPAGEAAVKLLADQGVDTATVTDVASKTVTVAGPAVEKTVGVLQGVIAALSEQEPQDLAVYAGAAVVLYLAAPSLLGALSVAARGYAGEYTALQALDVLVTESNAVLVDIRGDSEVAGSGLPDVPRAASGKVNRVPSGIESGALRGQFKDVNSVEDGVAAMRVAGLKRVTRGTQILLLDSNGSKASNIAKRLSSMGFGQVYVIKGGFNGWKKSQLPTKAAMQARGVEVLPPGGATGLLQLPGGR</sequence>